<sequence>MALLGELRNTYVVKKSEPDKTRDQVARTILEGGPASAADLAHKLSITPAGIRRHLDSLISEGVLTARDPYQGSALRGRGRPSKVFVMTDSGREKFEHSYDDLAVAALKFMASKNGSHLVNEFAQSRANEFERKGSQIKDSNKSISEKAKALAKLLTKEGYAASTDKMGSGEEICQHHCPIAHVASEFPQLCEAETAAFSAILGTHVQRLATIAHGDGVCTTFIPAEVSHKSKNKIKEGARS</sequence>
<dbReference type="PANTHER" id="PTHR30363:SF28">
    <property type="entry name" value="TRANSCRIPTIONAL REGULATORY PROTEIN-RELATED"/>
    <property type="match status" value="1"/>
</dbReference>
<dbReference type="InterPro" id="IPR011991">
    <property type="entry name" value="ArsR-like_HTH"/>
</dbReference>
<dbReference type="SUPFAM" id="SSF46785">
    <property type="entry name" value="Winged helix' DNA-binding domain"/>
    <property type="match status" value="1"/>
</dbReference>
<dbReference type="PANTHER" id="PTHR30363">
    <property type="entry name" value="HTH-TYPE TRANSCRIPTIONAL REGULATOR SRLR-RELATED"/>
    <property type="match status" value="1"/>
</dbReference>
<dbReference type="CDD" id="cd00090">
    <property type="entry name" value="HTH_ARSR"/>
    <property type="match status" value="1"/>
</dbReference>
<dbReference type="InterPro" id="IPR036388">
    <property type="entry name" value="WH-like_DNA-bd_sf"/>
</dbReference>
<dbReference type="EMBL" id="CAFBQQ010000001">
    <property type="protein sequence ID" value="CAB5057493.1"/>
    <property type="molecule type" value="Genomic_DNA"/>
</dbReference>
<evidence type="ECO:0000313" key="1">
    <source>
        <dbReference type="EMBL" id="CAB4686805.1"/>
    </source>
</evidence>
<gene>
    <name evidence="1" type="ORF">UFOPK2576_00180</name>
    <name evidence="2" type="ORF">UFOPK4358_00018</name>
</gene>
<evidence type="ECO:0000313" key="2">
    <source>
        <dbReference type="EMBL" id="CAB5057493.1"/>
    </source>
</evidence>
<proteinExistence type="predicted"/>
<protein>
    <submittedName>
        <fullName evidence="1">Unannotated protein</fullName>
    </submittedName>
</protein>
<dbReference type="EMBL" id="CAEZXQ010000011">
    <property type="protein sequence ID" value="CAB4686805.1"/>
    <property type="molecule type" value="Genomic_DNA"/>
</dbReference>
<dbReference type="AlphaFoldDB" id="A0A6J6NQ40"/>
<accession>A0A6J6NQ40</accession>
<reference evidence="1" key="1">
    <citation type="submission" date="2020-05" db="EMBL/GenBank/DDBJ databases">
        <authorList>
            <person name="Chiriac C."/>
            <person name="Salcher M."/>
            <person name="Ghai R."/>
            <person name="Kavagutti S V."/>
        </authorList>
    </citation>
    <scope>NUCLEOTIDE SEQUENCE</scope>
</reference>
<dbReference type="Gene3D" id="1.10.10.10">
    <property type="entry name" value="Winged helix-like DNA-binding domain superfamily/Winged helix DNA-binding domain"/>
    <property type="match status" value="1"/>
</dbReference>
<dbReference type="InterPro" id="IPR050313">
    <property type="entry name" value="Carb_Metab_HTH_regulators"/>
</dbReference>
<dbReference type="InterPro" id="IPR036390">
    <property type="entry name" value="WH_DNA-bd_sf"/>
</dbReference>
<name>A0A6J6NQ40_9ZZZZ</name>
<organism evidence="1">
    <name type="scientific">freshwater metagenome</name>
    <dbReference type="NCBI Taxonomy" id="449393"/>
    <lineage>
        <taxon>unclassified sequences</taxon>
        <taxon>metagenomes</taxon>
        <taxon>ecological metagenomes</taxon>
    </lineage>
</organism>